<organism evidence="2 3">
    <name type="scientific">Gnomoniopsis smithogilvyi</name>
    <dbReference type="NCBI Taxonomy" id="1191159"/>
    <lineage>
        <taxon>Eukaryota</taxon>
        <taxon>Fungi</taxon>
        <taxon>Dikarya</taxon>
        <taxon>Ascomycota</taxon>
        <taxon>Pezizomycotina</taxon>
        <taxon>Sordariomycetes</taxon>
        <taxon>Sordariomycetidae</taxon>
        <taxon>Diaporthales</taxon>
        <taxon>Gnomoniaceae</taxon>
        <taxon>Gnomoniopsis</taxon>
    </lineage>
</organism>
<comment type="caution">
    <text evidence="2">The sequence shown here is derived from an EMBL/GenBank/DDBJ whole genome shotgun (WGS) entry which is preliminary data.</text>
</comment>
<evidence type="ECO:0000313" key="3">
    <source>
        <dbReference type="Proteomes" id="UP001140453"/>
    </source>
</evidence>
<dbReference type="Proteomes" id="UP001140453">
    <property type="component" value="Unassembled WGS sequence"/>
</dbReference>
<name>A0A9W9CTV5_9PEZI</name>
<feature type="region of interest" description="Disordered" evidence="1">
    <location>
        <begin position="59"/>
        <end position="92"/>
    </location>
</feature>
<protein>
    <submittedName>
        <fullName evidence="2">Uncharacterized protein</fullName>
    </submittedName>
</protein>
<feature type="compositionally biased region" description="Basic and acidic residues" evidence="1">
    <location>
        <begin position="13"/>
        <end position="33"/>
    </location>
</feature>
<dbReference type="EMBL" id="JAPEVB010000006">
    <property type="protein sequence ID" value="KAJ4386727.1"/>
    <property type="molecule type" value="Genomic_DNA"/>
</dbReference>
<feature type="compositionally biased region" description="Polar residues" evidence="1">
    <location>
        <begin position="140"/>
        <end position="154"/>
    </location>
</feature>
<feature type="region of interest" description="Disordered" evidence="1">
    <location>
        <begin position="123"/>
        <end position="166"/>
    </location>
</feature>
<sequence length="166" mass="18862">MSSAISNTSMSELNRERSQRVRERYQQLEEQARPQRPVMVSSLRSFSYDLPTQYAEVERMMRARSDSPAPAPVPSPIPLAESPPPLSELRGPVTTYLQDRFTLQEEPQQSVVFHQQEALEQNLAEQQAKSQQCGKAEEQQPAQQLDTQPGQTVLPSEPLSWEQEVL</sequence>
<feature type="compositionally biased region" description="Pro residues" evidence="1">
    <location>
        <begin position="69"/>
        <end position="86"/>
    </location>
</feature>
<gene>
    <name evidence="2" type="ORF">N0V93_009625</name>
</gene>
<accession>A0A9W9CTV5</accession>
<proteinExistence type="predicted"/>
<keyword evidence="3" id="KW-1185">Reference proteome</keyword>
<feature type="region of interest" description="Disordered" evidence="1">
    <location>
        <begin position="1"/>
        <end position="36"/>
    </location>
</feature>
<reference evidence="2" key="1">
    <citation type="submission" date="2022-10" db="EMBL/GenBank/DDBJ databases">
        <title>Tapping the CABI collections for fungal endophytes: first genome assemblies for Collariella, Neodidymelliopsis, Ascochyta clinopodiicola, Didymella pomorum, Didymosphaeria variabile, Neocosmospora piperis and Neocucurbitaria cava.</title>
        <authorList>
            <person name="Hill R."/>
        </authorList>
    </citation>
    <scope>NUCLEOTIDE SEQUENCE</scope>
    <source>
        <strain evidence="2">IMI 355082</strain>
    </source>
</reference>
<dbReference type="AlphaFoldDB" id="A0A9W9CTV5"/>
<feature type="compositionally biased region" description="Polar residues" evidence="1">
    <location>
        <begin position="1"/>
        <end position="12"/>
    </location>
</feature>
<evidence type="ECO:0000256" key="1">
    <source>
        <dbReference type="SAM" id="MobiDB-lite"/>
    </source>
</evidence>
<evidence type="ECO:0000313" key="2">
    <source>
        <dbReference type="EMBL" id="KAJ4386727.1"/>
    </source>
</evidence>